<evidence type="ECO:0000259" key="1">
    <source>
        <dbReference type="Pfam" id="PF01814"/>
    </source>
</evidence>
<dbReference type="STRING" id="1346791.M529_07580"/>
<dbReference type="Pfam" id="PF01814">
    <property type="entry name" value="Hemerythrin"/>
    <property type="match status" value="1"/>
</dbReference>
<organism evidence="2 3">
    <name type="scientific">Sphingobium ummariense RL-3</name>
    <dbReference type="NCBI Taxonomy" id="1346791"/>
    <lineage>
        <taxon>Bacteria</taxon>
        <taxon>Pseudomonadati</taxon>
        <taxon>Pseudomonadota</taxon>
        <taxon>Alphaproteobacteria</taxon>
        <taxon>Sphingomonadales</taxon>
        <taxon>Sphingomonadaceae</taxon>
        <taxon>Sphingobium</taxon>
    </lineage>
</organism>
<dbReference type="OrthoDB" id="7203877at2"/>
<evidence type="ECO:0000313" key="3">
    <source>
        <dbReference type="Proteomes" id="UP000015523"/>
    </source>
</evidence>
<dbReference type="Proteomes" id="UP000015523">
    <property type="component" value="Unassembled WGS sequence"/>
</dbReference>
<dbReference type="InterPro" id="IPR012312">
    <property type="entry name" value="Hemerythrin-like"/>
</dbReference>
<dbReference type="RefSeq" id="WP_021317408.1">
    <property type="nucleotide sequence ID" value="NZ_AUWY01000057.1"/>
</dbReference>
<comment type="caution">
    <text evidence="2">The sequence shown here is derived from an EMBL/GenBank/DDBJ whole genome shotgun (WGS) entry which is preliminary data.</text>
</comment>
<sequence length="143" mass="16252">MNVDALRRQHQDIRVIARSLGEAVSDNSQPRGVGALRWRLARALMEHLALEDGILYPTMQRLPEERHRATALRLQAEIGSTAQTFTTYMTQWTDDRIAREWPVFCTETRALLDALARRIEQEERILYPIADTAARGTPAARAG</sequence>
<dbReference type="eggNOG" id="ENOG502ZY30">
    <property type="taxonomic scope" value="Bacteria"/>
</dbReference>
<keyword evidence="3" id="KW-1185">Reference proteome</keyword>
<dbReference type="Gene3D" id="1.20.120.520">
    <property type="entry name" value="nmb1532 protein domain like"/>
    <property type="match status" value="1"/>
</dbReference>
<evidence type="ECO:0000313" key="2">
    <source>
        <dbReference type="EMBL" id="EQB32891.1"/>
    </source>
</evidence>
<protein>
    <recommendedName>
        <fullName evidence="1">Hemerythrin-like domain-containing protein</fullName>
    </recommendedName>
</protein>
<dbReference type="AlphaFoldDB" id="T0J4L5"/>
<dbReference type="PATRIC" id="fig|1346791.3.peg.1452"/>
<proteinExistence type="predicted"/>
<gene>
    <name evidence="2" type="ORF">M529_07580</name>
</gene>
<feature type="domain" description="Hemerythrin-like" evidence="1">
    <location>
        <begin position="3"/>
        <end position="130"/>
    </location>
</feature>
<reference evidence="2 3" key="1">
    <citation type="journal article" date="2013" name="Genome Announc.">
        <title>Draft Genome Sequence of Sphingobium ummariense Strain RL-3, a Hexachlorocyclohexane-Degrading Bacterium.</title>
        <authorList>
            <person name="Kohli P."/>
            <person name="Dua A."/>
            <person name="Sangwan N."/>
            <person name="Oldach P."/>
            <person name="Khurana J.P."/>
            <person name="Lal R."/>
        </authorList>
    </citation>
    <scope>NUCLEOTIDE SEQUENCE [LARGE SCALE GENOMIC DNA]</scope>
    <source>
        <strain evidence="2 3">RL-3</strain>
    </source>
</reference>
<dbReference type="EMBL" id="AUWY01000057">
    <property type="protein sequence ID" value="EQB32891.1"/>
    <property type="molecule type" value="Genomic_DNA"/>
</dbReference>
<accession>T0J4L5</accession>
<name>T0J4L5_9SPHN</name>